<dbReference type="Proteomes" id="UP000197424">
    <property type="component" value="Chromosome"/>
</dbReference>
<evidence type="ECO:0000313" key="3">
    <source>
        <dbReference type="Proteomes" id="UP000197424"/>
    </source>
</evidence>
<gene>
    <name evidence="2" type="ORF">LHGZ1_0963</name>
</gene>
<dbReference type="Gene3D" id="1.10.10.2830">
    <property type="match status" value="1"/>
</dbReference>
<dbReference type="SUPFAM" id="SSF109709">
    <property type="entry name" value="KorB DNA-binding domain-like"/>
    <property type="match status" value="1"/>
</dbReference>
<evidence type="ECO:0000313" key="2">
    <source>
        <dbReference type="EMBL" id="ASJ23794.1"/>
    </source>
</evidence>
<accession>A0A248LH59</accession>
<reference evidence="3" key="1">
    <citation type="submission" date="2017-06" db="EMBL/GenBank/DDBJ databases">
        <title>Whole genome sequence of Laribacter hongkongensis LHGZ1.</title>
        <authorList>
            <person name="Chen D."/>
            <person name="Wu H."/>
            <person name="Chen J."/>
        </authorList>
    </citation>
    <scope>NUCLEOTIDE SEQUENCE [LARGE SCALE GENOMIC DNA]</scope>
    <source>
        <strain evidence="3">LHGZ1</strain>
    </source>
</reference>
<name>A0A248LH59_9NEIS</name>
<sequence length="158" mass="17451">MNRSSKMLVGDGKPHERRHPLEGGGVRITTFVPFHFKKRGIKKVIVAPDGVSQPVAVTETPVLNPEQDRPLLKALGRGIYWQQLIDSGAVASGTEIAEREGIHQSTVNTFLRLALLSPDIVQAAYEGRLPRAVSLESIWRATVPLDWNEQRRLIASLG</sequence>
<evidence type="ECO:0000256" key="1">
    <source>
        <dbReference type="SAM" id="MobiDB-lite"/>
    </source>
</evidence>
<dbReference type="EMBL" id="CP022115">
    <property type="protein sequence ID" value="ASJ23794.1"/>
    <property type="molecule type" value="Genomic_DNA"/>
</dbReference>
<dbReference type="AlphaFoldDB" id="A0A248LH59"/>
<dbReference type="RefSeq" id="WP_088860306.1">
    <property type="nucleotide sequence ID" value="NZ_CP022115.1"/>
</dbReference>
<dbReference type="OrthoDB" id="6009779at2"/>
<organism evidence="2 3">
    <name type="scientific">Laribacter hongkongensis</name>
    <dbReference type="NCBI Taxonomy" id="168471"/>
    <lineage>
        <taxon>Bacteria</taxon>
        <taxon>Pseudomonadati</taxon>
        <taxon>Pseudomonadota</taxon>
        <taxon>Betaproteobacteria</taxon>
        <taxon>Neisseriales</taxon>
        <taxon>Aquaspirillaceae</taxon>
        <taxon>Laribacter</taxon>
    </lineage>
</organism>
<proteinExistence type="predicted"/>
<feature type="region of interest" description="Disordered" evidence="1">
    <location>
        <begin position="1"/>
        <end position="22"/>
    </location>
</feature>
<protein>
    <submittedName>
        <fullName evidence="2">Bacteriophage-related protein</fullName>
    </submittedName>
</protein>